<dbReference type="STRING" id="1423803.FD13_GL001963"/>
<name>A0A0R2DE48_9LACO</name>
<reference evidence="1 2" key="1">
    <citation type="journal article" date="2015" name="Genome Announc.">
        <title>Expanding the biotechnology potential of lactobacilli through comparative genomics of 213 strains and associated genera.</title>
        <authorList>
            <person name="Sun Z."/>
            <person name="Harris H.M."/>
            <person name="McCann A."/>
            <person name="Guo C."/>
            <person name="Argimon S."/>
            <person name="Zhang W."/>
            <person name="Yang X."/>
            <person name="Jeffery I.B."/>
            <person name="Cooney J.C."/>
            <person name="Kagawa T.F."/>
            <person name="Liu W."/>
            <person name="Song Y."/>
            <person name="Salvetti E."/>
            <person name="Wrobel A."/>
            <person name="Rasinkangas P."/>
            <person name="Parkhill J."/>
            <person name="Rea M.C."/>
            <person name="O'Sullivan O."/>
            <person name="Ritari J."/>
            <person name="Douillard F.P."/>
            <person name="Paul Ross R."/>
            <person name="Yang R."/>
            <person name="Briner A.E."/>
            <person name="Felis G.E."/>
            <person name="de Vos W.M."/>
            <person name="Barrangou R."/>
            <person name="Klaenhammer T.R."/>
            <person name="Caufield P.W."/>
            <person name="Cui Y."/>
            <person name="Zhang H."/>
            <person name="O'Toole P.W."/>
        </authorList>
    </citation>
    <scope>NUCLEOTIDE SEQUENCE [LARGE SCALE GENOMIC DNA]</scope>
    <source>
        <strain evidence="1 2">DSM 21775</strain>
    </source>
</reference>
<dbReference type="InterPro" id="IPR016024">
    <property type="entry name" value="ARM-type_fold"/>
</dbReference>
<dbReference type="Proteomes" id="UP000051589">
    <property type="component" value="Unassembled WGS sequence"/>
</dbReference>
<gene>
    <name evidence="1" type="ORF">FD13_GL001963</name>
</gene>
<dbReference type="PANTHER" id="PTHR34070">
    <property type="entry name" value="ARMADILLO-TYPE FOLD"/>
    <property type="match status" value="1"/>
</dbReference>
<evidence type="ECO:0000313" key="2">
    <source>
        <dbReference type="Proteomes" id="UP000051589"/>
    </source>
</evidence>
<dbReference type="EMBL" id="AYZH01000008">
    <property type="protein sequence ID" value="KRN02287.1"/>
    <property type="molecule type" value="Genomic_DNA"/>
</dbReference>
<evidence type="ECO:0000313" key="1">
    <source>
        <dbReference type="EMBL" id="KRN02287.1"/>
    </source>
</evidence>
<organism evidence="1 2">
    <name type="scientific">Levilactobacillus senmaizukei DSM 21775 = NBRC 103853</name>
    <dbReference type="NCBI Taxonomy" id="1423803"/>
    <lineage>
        <taxon>Bacteria</taxon>
        <taxon>Bacillati</taxon>
        <taxon>Bacillota</taxon>
        <taxon>Bacilli</taxon>
        <taxon>Lactobacillales</taxon>
        <taxon>Lactobacillaceae</taxon>
        <taxon>Levilactobacillus</taxon>
    </lineage>
</organism>
<proteinExistence type="predicted"/>
<sequence>MMDLMLTEWTATTYAEFLTDLQTQAKPEAGQRVKKIVVTDYPVLGISMRELKIMGTEIAKGNPNEFLRLAGVEFYEVIIIRGYVLGQLKVDCQTFERYLASYLATADCWAICDMAIHFKQVKRYPDEFLQVIKTYLAKDNPWLQRTGLVFLLKFYLDVAHWQAAIQLGLAVRSPNYYVQMGQAWLLATAYRTHEDTVIQKLKAGTSLEVA</sequence>
<dbReference type="Pfam" id="PF08713">
    <property type="entry name" value="DNA_alkylation"/>
    <property type="match status" value="1"/>
</dbReference>
<dbReference type="CDD" id="cd06561">
    <property type="entry name" value="AlkD_like"/>
    <property type="match status" value="1"/>
</dbReference>
<dbReference type="PANTHER" id="PTHR34070:SF1">
    <property type="entry name" value="DNA ALKYLATION REPAIR PROTEIN"/>
    <property type="match status" value="1"/>
</dbReference>
<protein>
    <recommendedName>
        <fullName evidence="3">DNA alkylation repair enzyme</fullName>
    </recommendedName>
</protein>
<evidence type="ECO:0008006" key="3">
    <source>
        <dbReference type="Google" id="ProtNLM"/>
    </source>
</evidence>
<dbReference type="SUPFAM" id="SSF48371">
    <property type="entry name" value="ARM repeat"/>
    <property type="match status" value="1"/>
</dbReference>
<accession>A0A0R2DE48</accession>
<dbReference type="Gene3D" id="1.25.10.90">
    <property type="match status" value="1"/>
</dbReference>
<dbReference type="PATRIC" id="fig|1423803.3.peg.2023"/>
<dbReference type="AlphaFoldDB" id="A0A0R2DE48"/>
<keyword evidence="2" id="KW-1185">Reference proteome</keyword>
<dbReference type="OrthoDB" id="9784740at2"/>
<comment type="caution">
    <text evidence="1">The sequence shown here is derived from an EMBL/GenBank/DDBJ whole genome shotgun (WGS) entry which is preliminary data.</text>
</comment>
<dbReference type="InterPro" id="IPR014825">
    <property type="entry name" value="DNA_alkylation"/>
</dbReference>